<reference evidence="2" key="1">
    <citation type="submission" date="2021-06" db="EMBL/GenBank/DDBJ databases">
        <title>Comparative genomics, transcriptomics and evolutionary studies reveal genomic signatures of adaptation to plant cell wall in hemibiotrophic fungi.</title>
        <authorList>
            <consortium name="DOE Joint Genome Institute"/>
            <person name="Baroncelli R."/>
            <person name="Diaz J.F."/>
            <person name="Benocci T."/>
            <person name="Peng M."/>
            <person name="Battaglia E."/>
            <person name="Haridas S."/>
            <person name="Andreopoulos W."/>
            <person name="Labutti K."/>
            <person name="Pangilinan J."/>
            <person name="Floch G.L."/>
            <person name="Makela M.R."/>
            <person name="Henrissat B."/>
            <person name="Grigoriev I.V."/>
            <person name="Crouch J.A."/>
            <person name="De Vries R.P."/>
            <person name="Sukno S.A."/>
            <person name="Thon M.R."/>
        </authorList>
    </citation>
    <scope>NUCLEOTIDE SEQUENCE</scope>
    <source>
        <strain evidence="2">MAFF235873</strain>
    </source>
</reference>
<comment type="caution">
    <text evidence="2">The sequence shown here is derived from an EMBL/GenBank/DDBJ whole genome shotgun (WGS) entry which is preliminary data.</text>
</comment>
<keyword evidence="3" id="KW-1185">Reference proteome</keyword>
<evidence type="ECO:0000256" key="1">
    <source>
        <dbReference type="SAM" id="MobiDB-lite"/>
    </source>
</evidence>
<protein>
    <submittedName>
        <fullName evidence="2">Uncharacterized protein</fullName>
    </submittedName>
</protein>
<dbReference type="AlphaFoldDB" id="A0AAD9H6E6"/>
<dbReference type="EMBL" id="MU843018">
    <property type="protein sequence ID" value="KAK2022973.1"/>
    <property type="molecule type" value="Genomic_DNA"/>
</dbReference>
<feature type="region of interest" description="Disordered" evidence="1">
    <location>
        <begin position="120"/>
        <end position="144"/>
    </location>
</feature>
<feature type="region of interest" description="Disordered" evidence="1">
    <location>
        <begin position="47"/>
        <end position="69"/>
    </location>
</feature>
<name>A0AAD9H6E6_9PEZI</name>
<evidence type="ECO:0000313" key="2">
    <source>
        <dbReference type="EMBL" id="KAK2022973.1"/>
    </source>
</evidence>
<sequence>MHAALRTHIGHHLPTVTLVGPNQDLSIHFSHAAPNSKLLLKAHPSATSTSFSSKPGFHHASSRQQPTPLLTRFPGVKRARQLVENPLSLLTTRRLAKLPSCVPLNQQDFFGPESILKRERSSELTLNSRDTMQPQGSTLSQPVQRRNRRLCITF</sequence>
<feature type="compositionally biased region" description="Polar residues" evidence="1">
    <location>
        <begin position="123"/>
        <end position="144"/>
    </location>
</feature>
<proteinExistence type="predicted"/>
<gene>
    <name evidence="2" type="ORF">LX32DRAFT_171428</name>
</gene>
<accession>A0AAD9H6E6</accession>
<organism evidence="2 3">
    <name type="scientific">Colletotrichum zoysiae</name>
    <dbReference type="NCBI Taxonomy" id="1216348"/>
    <lineage>
        <taxon>Eukaryota</taxon>
        <taxon>Fungi</taxon>
        <taxon>Dikarya</taxon>
        <taxon>Ascomycota</taxon>
        <taxon>Pezizomycotina</taxon>
        <taxon>Sordariomycetes</taxon>
        <taxon>Hypocreomycetidae</taxon>
        <taxon>Glomerellales</taxon>
        <taxon>Glomerellaceae</taxon>
        <taxon>Colletotrichum</taxon>
        <taxon>Colletotrichum graminicola species complex</taxon>
    </lineage>
</organism>
<evidence type="ECO:0000313" key="3">
    <source>
        <dbReference type="Proteomes" id="UP001232148"/>
    </source>
</evidence>
<dbReference type="Proteomes" id="UP001232148">
    <property type="component" value="Unassembled WGS sequence"/>
</dbReference>